<comment type="subunit">
    <text evidence="3">Homotetramer.</text>
</comment>
<evidence type="ECO:0000256" key="1">
    <source>
        <dbReference type="ARBA" id="ARBA00001050"/>
    </source>
</evidence>
<evidence type="ECO:0000313" key="7">
    <source>
        <dbReference type="EMBL" id="RDW69238.1"/>
    </source>
</evidence>
<keyword evidence="8" id="KW-1185">Reference proteome</keyword>
<keyword evidence="4 5" id="KW-0456">Lyase</keyword>
<dbReference type="InterPro" id="IPR006254">
    <property type="entry name" value="Isocitrate_lyase"/>
</dbReference>
<reference evidence="7 8" key="1">
    <citation type="journal article" date="2018" name="IMA Fungus">
        <title>IMA Genome-F 9: Draft genome sequence of Annulohypoxylon stygium, Aspergillus mulundensis, Berkeleyomyces basicola (syn. Thielaviopsis basicola), Ceratocystis smalleyi, two Cercospora beticola strains, Coleophoma cylindrospora, Fusarium fracticaudum, Phialophora cf. hyalina, and Morchella septimelata.</title>
        <authorList>
            <person name="Wingfield B.D."/>
            <person name="Bills G.F."/>
            <person name="Dong Y."/>
            <person name="Huang W."/>
            <person name="Nel W.J."/>
            <person name="Swalarsk-Parry B.S."/>
            <person name="Vaghefi N."/>
            <person name="Wilken P.M."/>
            <person name="An Z."/>
            <person name="de Beer Z.W."/>
            <person name="De Vos L."/>
            <person name="Chen L."/>
            <person name="Duong T.A."/>
            <person name="Gao Y."/>
            <person name="Hammerbacher A."/>
            <person name="Kikkert J.R."/>
            <person name="Li Y."/>
            <person name="Li H."/>
            <person name="Li K."/>
            <person name="Li Q."/>
            <person name="Liu X."/>
            <person name="Ma X."/>
            <person name="Naidoo K."/>
            <person name="Pethybridge S.J."/>
            <person name="Sun J."/>
            <person name="Steenkamp E.T."/>
            <person name="van der Nest M.A."/>
            <person name="van Wyk S."/>
            <person name="Wingfield M.J."/>
            <person name="Xiong C."/>
            <person name="Yue Q."/>
            <person name="Zhang X."/>
        </authorList>
    </citation>
    <scope>NUCLEOTIDE SEQUENCE [LARGE SCALE GENOMIC DNA]</scope>
    <source>
        <strain evidence="7 8">BP6252</strain>
    </source>
</reference>
<dbReference type="InterPro" id="IPR040442">
    <property type="entry name" value="Pyrv_kinase-like_dom_sf"/>
</dbReference>
<evidence type="ECO:0000313" key="8">
    <source>
        <dbReference type="Proteomes" id="UP000256645"/>
    </source>
</evidence>
<dbReference type="GO" id="GO:0046872">
    <property type="term" value="F:metal ion binding"/>
    <property type="evidence" value="ECO:0007669"/>
    <property type="project" value="UniProtKB-KW"/>
</dbReference>
<feature type="binding site" evidence="6">
    <location>
        <position position="170"/>
    </location>
    <ligand>
        <name>Mg(2+)</name>
        <dbReference type="ChEBI" id="CHEBI:18420"/>
    </ligand>
</feature>
<dbReference type="Gene3D" id="3.20.20.60">
    <property type="entry name" value="Phosphoenolpyruvate-binding domains"/>
    <property type="match status" value="1"/>
</dbReference>
<keyword evidence="6" id="KW-0479">Metal-binding</keyword>
<comment type="caution">
    <text evidence="7">The sequence shown here is derived from an EMBL/GenBank/DDBJ whole genome shotgun (WGS) entry which is preliminary data.</text>
</comment>
<protein>
    <recommendedName>
        <fullName evidence="5">Isocitrate lyase</fullName>
    </recommendedName>
</protein>
<dbReference type="STRING" id="1849047.A0A3D8R5J2"/>
<dbReference type="Gene3D" id="1.10.10.850">
    <property type="match status" value="1"/>
</dbReference>
<dbReference type="GO" id="GO:0004451">
    <property type="term" value="F:isocitrate lyase activity"/>
    <property type="evidence" value="ECO:0007669"/>
    <property type="project" value="InterPro"/>
</dbReference>
<evidence type="ECO:0000256" key="3">
    <source>
        <dbReference type="ARBA" id="ARBA00011881"/>
    </source>
</evidence>
<dbReference type="GO" id="GO:0046421">
    <property type="term" value="F:methylisocitrate lyase activity"/>
    <property type="evidence" value="ECO:0007669"/>
    <property type="project" value="UniProtKB-EC"/>
</dbReference>
<dbReference type="SUPFAM" id="SSF51621">
    <property type="entry name" value="Phosphoenolpyruvate/pyruvate domain"/>
    <property type="match status" value="1"/>
</dbReference>
<dbReference type="PANTHER" id="PTHR21631:SF3">
    <property type="entry name" value="BIFUNCTIONAL GLYOXYLATE CYCLE PROTEIN"/>
    <property type="match status" value="1"/>
</dbReference>
<dbReference type="EMBL" id="PDLM01000009">
    <property type="protein sequence ID" value="RDW69238.1"/>
    <property type="molecule type" value="Genomic_DNA"/>
</dbReference>
<keyword evidence="6" id="KW-0460">Magnesium</keyword>
<dbReference type="NCBIfam" id="TIGR01346">
    <property type="entry name" value="isocit_lyase"/>
    <property type="match status" value="1"/>
</dbReference>
<dbReference type="GO" id="GO:0019752">
    <property type="term" value="P:carboxylic acid metabolic process"/>
    <property type="evidence" value="ECO:0007669"/>
    <property type="project" value="InterPro"/>
</dbReference>
<dbReference type="Pfam" id="PF00463">
    <property type="entry name" value="ICL"/>
    <property type="match status" value="1"/>
</dbReference>
<comment type="cofactor">
    <cofactor evidence="6">
        <name>Mg(2+)</name>
        <dbReference type="ChEBI" id="CHEBI:18420"/>
    </cofactor>
    <text evidence="6">Can also use Mn(2+) ion.</text>
</comment>
<evidence type="ECO:0000256" key="5">
    <source>
        <dbReference type="PIRNR" id="PIRNR001362"/>
    </source>
</evidence>
<organism evidence="7 8">
    <name type="scientific">Coleophoma cylindrospora</name>
    <dbReference type="NCBI Taxonomy" id="1849047"/>
    <lineage>
        <taxon>Eukaryota</taxon>
        <taxon>Fungi</taxon>
        <taxon>Dikarya</taxon>
        <taxon>Ascomycota</taxon>
        <taxon>Pezizomycotina</taxon>
        <taxon>Leotiomycetes</taxon>
        <taxon>Helotiales</taxon>
        <taxon>Dermateaceae</taxon>
        <taxon>Coleophoma</taxon>
    </lineage>
</organism>
<sequence length="535" mass="60262">MPRLTISAAEEQLAFEVTVKEIEEWWQTPRQSHIKRPYSAQRVASLRPSLPTKYASSEQALKLWKQLNEHLKNGTHEMTFGTTEPTVVSQMAKHLQTVYVSGALCGFSEVAEPGMDHADYPWDTVPKVVDKIFRSQQWHDQKQHHFRMLHPVEQRDGLEHWDYMAPIIADGDMGFGGSTSTIKMTKLFVDSGVAMFHLDDLASGKKRFTIGQGRTVVPFSEYIDRLTAARLQIDIMGAETMLLCRCDVDHSEFITDIIDPRDHEYVQGATVPIASLIDTMREAAEAGDGLPLLQVRAKWIKDSGLSTFDEAVKAVATEQEYTAYIEKLGKGTVSLKARRAIAAELVSKPVFFDWDLARSRDGQYFYKSNVKAIVERAIAAAPLGDVTWARMDLPKWDDLVSFHTQVREVYPDRLFAFGYTGDYDFPKAGFSTEAIKTFGEDLAKMGVVWQVQPIWCLQGLNMLTEQFSKLWRERGLEGYLETVQKPALATVPMTDGFEKASYCGSYLADAFFDTLAARDFGEGSSGKTISAKRQR</sequence>
<dbReference type="PIRSF" id="PIRSF001362">
    <property type="entry name" value="Isocit_lyase"/>
    <property type="match status" value="1"/>
</dbReference>
<proteinExistence type="inferred from homology"/>
<dbReference type="OrthoDB" id="4078635at2759"/>
<comment type="similarity">
    <text evidence="2 5">Belongs to the isocitrate lyase/PEP mutase superfamily. Isocitrate lyase family.</text>
</comment>
<dbReference type="Proteomes" id="UP000256645">
    <property type="component" value="Unassembled WGS sequence"/>
</dbReference>
<dbReference type="PANTHER" id="PTHR21631">
    <property type="entry name" value="ISOCITRATE LYASE/MALATE SYNTHASE"/>
    <property type="match status" value="1"/>
</dbReference>
<dbReference type="InterPro" id="IPR015813">
    <property type="entry name" value="Pyrv/PenolPyrv_kinase-like_dom"/>
</dbReference>
<comment type="catalytic activity">
    <reaction evidence="1">
        <text>(2S,3R)-3-hydroxybutane-1,2,3-tricarboxylate = pyruvate + succinate</text>
        <dbReference type="Rhea" id="RHEA:16809"/>
        <dbReference type="ChEBI" id="CHEBI:15361"/>
        <dbReference type="ChEBI" id="CHEBI:30031"/>
        <dbReference type="ChEBI" id="CHEBI:57429"/>
        <dbReference type="EC" id="4.1.3.30"/>
    </reaction>
</comment>
<gene>
    <name evidence="7" type="ORF">BP6252_08258</name>
</gene>
<name>A0A3D8R5J2_9HELO</name>
<dbReference type="AlphaFoldDB" id="A0A3D8R5J2"/>
<evidence type="ECO:0000256" key="2">
    <source>
        <dbReference type="ARBA" id="ARBA00005704"/>
    </source>
</evidence>
<evidence type="ECO:0000256" key="6">
    <source>
        <dbReference type="PIRSR" id="PIRSR001362-3"/>
    </source>
</evidence>
<evidence type="ECO:0000256" key="4">
    <source>
        <dbReference type="ARBA" id="ARBA00023239"/>
    </source>
</evidence>
<accession>A0A3D8R5J2</accession>